<dbReference type="SMART" id="SM01022">
    <property type="entry name" value="ASCH"/>
    <property type="match status" value="1"/>
</dbReference>
<dbReference type="Pfam" id="PF04266">
    <property type="entry name" value="ASCH"/>
    <property type="match status" value="1"/>
</dbReference>
<proteinExistence type="predicted"/>
<name>A0A918D3S2_9BACI</name>
<dbReference type="PIRSF" id="PIRSF021320">
    <property type="entry name" value="DUF984"/>
    <property type="match status" value="1"/>
</dbReference>
<dbReference type="Proteomes" id="UP000624041">
    <property type="component" value="Unassembled WGS sequence"/>
</dbReference>
<dbReference type="EMBL" id="BMOS01000026">
    <property type="protein sequence ID" value="GGN63268.1"/>
    <property type="molecule type" value="Genomic_DNA"/>
</dbReference>
<dbReference type="SUPFAM" id="SSF88697">
    <property type="entry name" value="PUA domain-like"/>
    <property type="match status" value="1"/>
</dbReference>
<dbReference type="InterPro" id="IPR009326">
    <property type="entry name" value="DUF984"/>
</dbReference>
<evidence type="ECO:0000259" key="1">
    <source>
        <dbReference type="SMART" id="SM01022"/>
    </source>
</evidence>
<accession>A0A918D3S2</accession>
<sequence>MENKSVIKMWQKYQDRFGDVANEYEAWAFGNSKEMADELADLVLAGVKTATSSLYLFYELENETLPYVGLHNIILNGKGEAVAIIETTSVQITPYDEVTEEHAYLEGEGDRSLAYWQKIHEDFFKKELREINRDFTEDKLVVCEKFKLVYKNGEIC</sequence>
<dbReference type="PANTHER" id="PTHR39203">
    <property type="entry name" value="CYTOPLASMIC PROTEIN-RELATED"/>
    <property type="match status" value="1"/>
</dbReference>
<dbReference type="Gene3D" id="3.10.400.10">
    <property type="entry name" value="Sulfate adenylyltransferase"/>
    <property type="match status" value="1"/>
</dbReference>
<dbReference type="AlphaFoldDB" id="A0A918D3S2"/>
<evidence type="ECO:0000313" key="3">
    <source>
        <dbReference type="Proteomes" id="UP000624041"/>
    </source>
</evidence>
<dbReference type="PANTHER" id="PTHR39203:SF1">
    <property type="entry name" value="CYTOPLASMIC PROTEIN"/>
    <property type="match status" value="1"/>
</dbReference>
<comment type="caution">
    <text evidence="2">The sequence shown here is derived from an EMBL/GenBank/DDBJ whole genome shotgun (WGS) entry which is preliminary data.</text>
</comment>
<dbReference type="CDD" id="cd06553">
    <property type="entry name" value="ASCH_Ef3133_like"/>
    <property type="match status" value="1"/>
</dbReference>
<gene>
    <name evidence="2" type="ORF">GCM10007971_30010</name>
</gene>
<organism evidence="2 3">
    <name type="scientific">Oceanobacillus indicireducens</name>
    <dbReference type="NCBI Taxonomy" id="1004261"/>
    <lineage>
        <taxon>Bacteria</taxon>
        <taxon>Bacillati</taxon>
        <taxon>Bacillota</taxon>
        <taxon>Bacilli</taxon>
        <taxon>Bacillales</taxon>
        <taxon>Bacillaceae</taxon>
        <taxon>Oceanobacillus</taxon>
    </lineage>
</organism>
<dbReference type="InterPro" id="IPR015947">
    <property type="entry name" value="PUA-like_sf"/>
</dbReference>
<evidence type="ECO:0000313" key="2">
    <source>
        <dbReference type="EMBL" id="GGN63268.1"/>
    </source>
</evidence>
<protein>
    <submittedName>
        <fullName evidence="2">ASCH domain-containing protein</fullName>
    </submittedName>
</protein>
<feature type="domain" description="ASCH" evidence="1">
    <location>
        <begin position="27"/>
        <end position="150"/>
    </location>
</feature>
<dbReference type="InterPro" id="IPR007374">
    <property type="entry name" value="ASCH_domain"/>
</dbReference>
<reference evidence="2" key="2">
    <citation type="submission" date="2020-09" db="EMBL/GenBank/DDBJ databases">
        <authorList>
            <person name="Sun Q."/>
            <person name="Ohkuma M."/>
        </authorList>
    </citation>
    <scope>NUCLEOTIDE SEQUENCE</scope>
    <source>
        <strain evidence="2">JCM 17251</strain>
    </source>
</reference>
<keyword evidence="3" id="KW-1185">Reference proteome</keyword>
<reference evidence="2" key="1">
    <citation type="journal article" date="2014" name="Int. J. Syst. Evol. Microbiol.">
        <title>Complete genome sequence of Corynebacterium casei LMG S-19264T (=DSM 44701T), isolated from a smear-ripened cheese.</title>
        <authorList>
            <consortium name="US DOE Joint Genome Institute (JGI-PGF)"/>
            <person name="Walter F."/>
            <person name="Albersmeier A."/>
            <person name="Kalinowski J."/>
            <person name="Ruckert C."/>
        </authorList>
    </citation>
    <scope>NUCLEOTIDE SEQUENCE</scope>
    <source>
        <strain evidence="2">JCM 17251</strain>
    </source>
</reference>